<evidence type="ECO:0000259" key="2">
    <source>
        <dbReference type="PROSITE" id="PS51819"/>
    </source>
</evidence>
<dbReference type="InterPro" id="IPR004360">
    <property type="entry name" value="Glyas_Fos-R_dOase_dom"/>
</dbReference>
<protein>
    <recommendedName>
        <fullName evidence="2">VOC domain-containing protein</fullName>
    </recommendedName>
</protein>
<dbReference type="SUPFAM" id="SSF54593">
    <property type="entry name" value="Glyoxalase/Bleomycin resistance protein/Dihydroxybiphenyl dioxygenase"/>
    <property type="match status" value="1"/>
</dbReference>
<organism evidence="3 4">
    <name type="scientific">Devosia geojensis</name>
    <dbReference type="NCBI Taxonomy" id="443610"/>
    <lineage>
        <taxon>Bacteria</taxon>
        <taxon>Pseudomonadati</taxon>
        <taxon>Pseudomonadota</taxon>
        <taxon>Alphaproteobacteria</taxon>
        <taxon>Hyphomicrobiales</taxon>
        <taxon>Devosiaceae</taxon>
        <taxon>Devosia</taxon>
    </lineage>
</organism>
<proteinExistence type="predicted"/>
<feature type="domain" description="VOC" evidence="2">
    <location>
        <begin position="1"/>
        <end position="133"/>
    </location>
</feature>
<gene>
    <name evidence="3" type="ORF">VE25_09335</name>
</gene>
<accession>A0A0F5FV94</accession>
<dbReference type="PROSITE" id="PS51819">
    <property type="entry name" value="VOC"/>
    <property type="match status" value="1"/>
</dbReference>
<name>A0A0F5FV94_9HYPH</name>
<dbReference type="Pfam" id="PF00903">
    <property type="entry name" value="Glyoxalase"/>
    <property type="match status" value="1"/>
</dbReference>
<evidence type="ECO:0000313" key="3">
    <source>
        <dbReference type="EMBL" id="KKB12082.1"/>
    </source>
</evidence>
<sequence length="135" mass="14859">MRGGDDETGLTGHAHAFGCRHGPRPCLLRRRARRREDLPVPARGRSRLPHLAVRHDRARHRPPFRATLHGRSQRPASGHRIELCINVEDVDACVAALRGIGAPVALEPVDQPWGERAAYVEDPDGNLVMLVAPVA</sequence>
<evidence type="ECO:0000256" key="1">
    <source>
        <dbReference type="SAM" id="MobiDB-lite"/>
    </source>
</evidence>
<dbReference type="Proteomes" id="UP000033632">
    <property type="component" value="Unassembled WGS sequence"/>
</dbReference>
<dbReference type="InterPro" id="IPR037523">
    <property type="entry name" value="VOC_core"/>
</dbReference>
<evidence type="ECO:0000313" key="4">
    <source>
        <dbReference type="Proteomes" id="UP000033632"/>
    </source>
</evidence>
<feature type="region of interest" description="Disordered" evidence="1">
    <location>
        <begin position="33"/>
        <end position="72"/>
    </location>
</feature>
<dbReference type="InterPro" id="IPR029068">
    <property type="entry name" value="Glyas_Bleomycin-R_OHBP_Dase"/>
</dbReference>
<dbReference type="AlphaFoldDB" id="A0A0F5FV94"/>
<reference evidence="3 4" key="1">
    <citation type="submission" date="2015-03" db="EMBL/GenBank/DDBJ databases">
        <authorList>
            <person name="Hassan Y.I."/>
            <person name="Lepp D."/>
            <person name="Li X.-Z."/>
            <person name="Zhou T."/>
        </authorList>
    </citation>
    <scope>NUCLEOTIDE SEQUENCE [LARGE SCALE GENOMIC DNA]</scope>
    <source>
        <strain evidence="3 4">BD-c194</strain>
    </source>
</reference>
<keyword evidence="4" id="KW-1185">Reference proteome</keyword>
<dbReference type="Gene3D" id="3.10.180.10">
    <property type="entry name" value="2,3-Dihydroxybiphenyl 1,2-Dioxygenase, domain 1"/>
    <property type="match status" value="1"/>
</dbReference>
<dbReference type="EMBL" id="JZEX01000090">
    <property type="protein sequence ID" value="KKB12082.1"/>
    <property type="molecule type" value="Genomic_DNA"/>
</dbReference>
<comment type="caution">
    <text evidence="3">The sequence shown here is derived from an EMBL/GenBank/DDBJ whole genome shotgun (WGS) entry which is preliminary data.</text>
</comment>